<dbReference type="Proteomes" id="UP000467385">
    <property type="component" value="Chromosome"/>
</dbReference>
<evidence type="ECO:0000256" key="1">
    <source>
        <dbReference type="ARBA" id="ARBA00009981"/>
    </source>
</evidence>
<reference evidence="3 4" key="1">
    <citation type="journal article" date="2019" name="Emerg. Microbes Infect.">
        <title>Comprehensive subspecies identification of 175 nontuberculous mycobacteria species based on 7547 genomic profiles.</title>
        <authorList>
            <person name="Matsumoto Y."/>
            <person name="Kinjo T."/>
            <person name="Motooka D."/>
            <person name="Nabeya D."/>
            <person name="Jung N."/>
            <person name="Uechi K."/>
            <person name="Horii T."/>
            <person name="Iida T."/>
            <person name="Fujita J."/>
            <person name="Nakamura S."/>
        </authorList>
    </citation>
    <scope>NUCLEOTIDE SEQUENCE [LARGE SCALE GENOMIC DNA]</scope>
    <source>
        <strain evidence="3 4">JCM 14738</strain>
    </source>
</reference>
<keyword evidence="4" id="KW-1185">Reference proteome</keyword>
<dbReference type="SUPFAM" id="SSF143120">
    <property type="entry name" value="YefM-like"/>
    <property type="match status" value="1"/>
</dbReference>
<sequence>MTATEVKAKILALLDEVAEGEEIEITKHGRTVARLVSAPGARALKGRLGGVAITAVEEDKLFTTGVSWNAS</sequence>
<gene>
    <name evidence="3" type="primary">vapb22</name>
    <name evidence="3" type="ORF">MCNS_40300</name>
</gene>
<proteinExistence type="inferred from homology"/>
<dbReference type="RefSeq" id="WP_085235360.1">
    <property type="nucleotide sequence ID" value="NZ_AP022613.1"/>
</dbReference>
<evidence type="ECO:0000256" key="2">
    <source>
        <dbReference type="RuleBase" id="RU362080"/>
    </source>
</evidence>
<evidence type="ECO:0000313" key="3">
    <source>
        <dbReference type="EMBL" id="BBZ40967.1"/>
    </source>
</evidence>
<evidence type="ECO:0000313" key="4">
    <source>
        <dbReference type="Proteomes" id="UP000467385"/>
    </source>
</evidence>
<organism evidence="3 4">
    <name type="scientific">Mycobacterium conspicuum</name>
    <dbReference type="NCBI Taxonomy" id="44010"/>
    <lineage>
        <taxon>Bacteria</taxon>
        <taxon>Bacillati</taxon>
        <taxon>Actinomycetota</taxon>
        <taxon>Actinomycetes</taxon>
        <taxon>Mycobacteriales</taxon>
        <taxon>Mycobacteriaceae</taxon>
        <taxon>Mycobacterium</taxon>
    </lineage>
</organism>
<dbReference type="AlphaFoldDB" id="A0A1X1SYH3"/>
<dbReference type="Pfam" id="PF02604">
    <property type="entry name" value="PhdYeFM_antitox"/>
    <property type="match status" value="1"/>
</dbReference>
<name>A0A1X1SYH3_9MYCO</name>
<dbReference type="STRING" id="44010.AWC00_24355"/>
<comment type="function">
    <text evidence="2">Antitoxin component of a type II toxin-antitoxin (TA) system.</text>
</comment>
<protein>
    <recommendedName>
        <fullName evidence="2">Antitoxin</fullName>
    </recommendedName>
</protein>
<comment type="similarity">
    <text evidence="1 2">Belongs to the phD/YefM antitoxin family.</text>
</comment>
<dbReference type="OrthoDB" id="557859at2"/>
<dbReference type="InterPro" id="IPR036165">
    <property type="entry name" value="YefM-like_sf"/>
</dbReference>
<dbReference type="Gene3D" id="3.40.1620.10">
    <property type="entry name" value="YefM-like domain"/>
    <property type="match status" value="1"/>
</dbReference>
<dbReference type="EMBL" id="AP022613">
    <property type="protein sequence ID" value="BBZ40967.1"/>
    <property type="molecule type" value="Genomic_DNA"/>
</dbReference>
<accession>A0A1X1SYH3</accession>
<dbReference type="NCBIfam" id="TIGR01552">
    <property type="entry name" value="phd_fam"/>
    <property type="match status" value="1"/>
</dbReference>
<dbReference type="InterPro" id="IPR006442">
    <property type="entry name" value="Antitoxin_Phd/YefM"/>
</dbReference>